<evidence type="ECO:0000259" key="5">
    <source>
        <dbReference type="PROSITE" id="PS52004"/>
    </source>
</evidence>
<feature type="domain" description="Ketosynthase family 3 (KS3)" evidence="5">
    <location>
        <begin position="8"/>
        <end position="422"/>
    </location>
</feature>
<reference evidence="6 7" key="1">
    <citation type="submission" date="2020-03" db="EMBL/GenBank/DDBJ databases">
        <title>Whole genome shotgun sequence of Phytohabitans rumicis NBRC 108638.</title>
        <authorList>
            <person name="Komaki H."/>
            <person name="Tamura T."/>
        </authorList>
    </citation>
    <scope>NUCLEOTIDE SEQUENCE [LARGE SCALE GENOMIC DNA]</scope>
    <source>
        <strain evidence="6 7">NBRC 108638</strain>
    </source>
</reference>
<feature type="region of interest" description="Disordered" evidence="4">
    <location>
        <begin position="422"/>
        <end position="482"/>
    </location>
</feature>
<dbReference type="GO" id="GO:0071770">
    <property type="term" value="P:DIM/DIP cell wall layer assembly"/>
    <property type="evidence" value="ECO:0007669"/>
    <property type="project" value="TreeGrafter"/>
</dbReference>
<dbReference type="PANTHER" id="PTHR43775:SF37">
    <property type="entry name" value="SI:DKEY-61P9.11"/>
    <property type="match status" value="1"/>
</dbReference>
<evidence type="ECO:0000313" key="6">
    <source>
        <dbReference type="EMBL" id="GFJ87142.1"/>
    </source>
</evidence>
<feature type="compositionally biased region" description="Basic residues" evidence="4">
    <location>
        <begin position="430"/>
        <end position="459"/>
    </location>
</feature>
<gene>
    <name evidence="6" type="ORF">Prum_007840</name>
</gene>
<evidence type="ECO:0000256" key="1">
    <source>
        <dbReference type="ARBA" id="ARBA00022450"/>
    </source>
</evidence>
<proteinExistence type="inferred from homology"/>
<protein>
    <recommendedName>
        <fullName evidence="5">Ketosynthase family 3 (KS3) domain-containing protein</fullName>
    </recommendedName>
</protein>
<dbReference type="GO" id="GO:0005737">
    <property type="term" value="C:cytoplasm"/>
    <property type="evidence" value="ECO:0007669"/>
    <property type="project" value="TreeGrafter"/>
</dbReference>
<keyword evidence="3" id="KW-0808">Transferase</keyword>
<dbReference type="InterPro" id="IPR014030">
    <property type="entry name" value="Ketoacyl_synth_N"/>
</dbReference>
<dbReference type="Proteomes" id="UP000482960">
    <property type="component" value="Unassembled WGS sequence"/>
</dbReference>
<dbReference type="GO" id="GO:0004312">
    <property type="term" value="F:fatty acid synthase activity"/>
    <property type="evidence" value="ECO:0007669"/>
    <property type="project" value="TreeGrafter"/>
</dbReference>
<evidence type="ECO:0000256" key="2">
    <source>
        <dbReference type="ARBA" id="ARBA00022553"/>
    </source>
</evidence>
<comment type="similarity">
    <text evidence="3">Belongs to the thiolase-like superfamily. Beta-ketoacyl-ACP synthases family.</text>
</comment>
<evidence type="ECO:0000313" key="7">
    <source>
        <dbReference type="Proteomes" id="UP000482960"/>
    </source>
</evidence>
<dbReference type="SMART" id="SM00825">
    <property type="entry name" value="PKS_KS"/>
    <property type="match status" value="1"/>
</dbReference>
<keyword evidence="2" id="KW-0597">Phosphoprotein</keyword>
<keyword evidence="7" id="KW-1185">Reference proteome</keyword>
<name>A0A6V8KPQ9_9ACTN</name>
<dbReference type="EMBL" id="BLPG01000001">
    <property type="protein sequence ID" value="GFJ87142.1"/>
    <property type="molecule type" value="Genomic_DNA"/>
</dbReference>
<dbReference type="InterPro" id="IPR016039">
    <property type="entry name" value="Thiolase-like"/>
</dbReference>
<organism evidence="6 7">
    <name type="scientific">Phytohabitans rumicis</name>
    <dbReference type="NCBI Taxonomy" id="1076125"/>
    <lineage>
        <taxon>Bacteria</taxon>
        <taxon>Bacillati</taxon>
        <taxon>Actinomycetota</taxon>
        <taxon>Actinomycetes</taxon>
        <taxon>Micromonosporales</taxon>
        <taxon>Micromonosporaceae</taxon>
    </lineage>
</organism>
<reference evidence="6 7" key="2">
    <citation type="submission" date="2020-03" db="EMBL/GenBank/DDBJ databases">
        <authorList>
            <person name="Ichikawa N."/>
            <person name="Kimura A."/>
            <person name="Kitahashi Y."/>
            <person name="Uohara A."/>
        </authorList>
    </citation>
    <scope>NUCLEOTIDE SEQUENCE [LARGE SCALE GENOMIC DNA]</scope>
    <source>
        <strain evidence="6 7">NBRC 108638</strain>
    </source>
</reference>
<evidence type="ECO:0000256" key="3">
    <source>
        <dbReference type="RuleBase" id="RU003694"/>
    </source>
</evidence>
<dbReference type="SUPFAM" id="SSF53901">
    <property type="entry name" value="Thiolase-like"/>
    <property type="match status" value="1"/>
</dbReference>
<dbReference type="Pfam" id="PF00109">
    <property type="entry name" value="ketoacyl-synt"/>
    <property type="match status" value="1"/>
</dbReference>
<accession>A0A6V8KPQ9</accession>
<dbReference type="Gene3D" id="3.40.47.10">
    <property type="match status" value="1"/>
</dbReference>
<dbReference type="InterPro" id="IPR050091">
    <property type="entry name" value="PKS_NRPS_Biosynth_Enz"/>
</dbReference>
<comment type="caution">
    <text evidence="6">The sequence shown here is derived from an EMBL/GenBank/DDBJ whole genome shotgun (WGS) entry which is preliminary data.</text>
</comment>
<dbReference type="PROSITE" id="PS52004">
    <property type="entry name" value="KS3_2"/>
    <property type="match status" value="1"/>
</dbReference>
<dbReference type="AlphaFoldDB" id="A0A6V8KPQ9"/>
<dbReference type="InterPro" id="IPR014031">
    <property type="entry name" value="Ketoacyl_synth_C"/>
</dbReference>
<feature type="compositionally biased region" description="Pro residues" evidence="4">
    <location>
        <begin position="469"/>
        <end position="482"/>
    </location>
</feature>
<evidence type="ECO:0000256" key="4">
    <source>
        <dbReference type="SAM" id="MobiDB-lite"/>
    </source>
</evidence>
<dbReference type="InterPro" id="IPR020841">
    <property type="entry name" value="PKS_Beta-ketoAc_synthase_dom"/>
</dbReference>
<keyword evidence="1" id="KW-0596">Phosphopantetheine</keyword>
<dbReference type="PANTHER" id="PTHR43775">
    <property type="entry name" value="FATTY ACID SYNTHASE"/>
    <property type="match status" value="1"/>
</dbReference>
<dbReference type="GO" id="GO:0006633">
    <property type="term" value="P:fatty acid biosynthetic process"/>
    <property type="evidence" value="ECO:0007669"/>
    <property type="project" value="TreeGrafter"/>
</dbReference>
<sequence>MTQDGDRAEAVAVIGMSCRFAPDLGSPDQLWAALRSGRTAISEMPDKRWEPYATSSPQATAIMRNTTRLGSFLDDIEGFDADFFGISPREADFLDPQQRIMLELAWEALGDAGLPPLALRGSETGVFVAANSNDYGRRLLEDIPRTGAYAVNGTTYYGIANRISYFLDLRGPSVAVDTACAGSLTALHMACHSLRSGETPVAIVGGVNIMATPALFVALDAAGATAPDGRSKAFDRDADGYGRGEGAGVVVLKRLCDARRDGDPVLAVILGSGVFQDGRSDGMMAPNSAAQEHMLRQVYDRLGVDPGTIDYVEAHGTGTPAGDREEARALADVFGARRPPNQPCLIGSVKPNIGHVEGASGIAGLIKTVLALRHKEIPPSLHTEPHPDIDWRANGLRLVGERTAWPAGSGRAGRECPAMAWAGRSPTSCSRRHRRLPSRRPPLRRRRARRRPWSRCRRCPRPDCGRWPATPPSGWPRGPTPS</sequence>
<dbReference type="Pfam" id="PF02801">
    <property type="entry name" value="Ketoacyl-synt_C"/>
    <property type="match status" value="1"/>
</dbReference>
<dbReference type="CDD" id="cd00833">
    <property type="entry name" value="PKS"/>
    <property type="match status" value="1"/>
</dbReference>
<dbReference type="GO" id="GO:0005886">
    <property type="term" value="C:plasma membrane"/>
    <property type="evidence" value="ECO:0007669"/>
    <property type="project" value="TreeGrafter"/>
</dbReference>